<dbReference type="PANTHER" id="PTHR43553">
    <property type="entry name" value="HEAVY METAL TRANSPORTER"/>
    <property type="match status" value="1"/>
</dbReference>
<dbReference type="InterPro" id="IPR017871">
    <property type="entry name" value="ABC_transporter-like_CS"/>
</dbReference>
<accession>A0AA45C7T2</accession>
<keyword evidence="7 12" id="KW-0067">ATP-binding</keyword>
<evidence type="ECO:0000256" key="2">
    <source>
        <dbReference type="ARBA" id="ARBA00005417"/>
    </source>
</evidence>
<dbReference type="InterPro" id="IPR050095">
    <property type="entry name" value="ECF_ABC_transporter_ATP-bd"/>
</dbReference>
<dbReference type="Pfam" id="PF00005">
    <property type="entry name" value="ABC_tran"/>
    <property type="match status" value="2"/>
</dbReference>
<dbReference type="RefSeq" id="WP_206050506.1">
    <property type="nucleotide sequence ID" value="NZ_QGGI01000004.1"/>
</dbReference>
<feature type="domain" description="ABC transporter" evidence="11">
    <location>
        <begin position="236"/>
        <end position="466"/>
    </location>
</feature>
<evidence type="ECO:0000259" key="11">
    <source>
        <dbReference type="PROSITE" id="PS50893"/>
    </source>
</evidence>
<comment type="subcellular location">
    <subcellularLocation>
        <location evidence="1">Cell membrane</location>
        <topology evidence="1">Peripheral membrane protein</topology>
    </subcellularLocation>
</comment>
<comment type="function">
    <text evidence="10">Probably part of an ABC transporter complex. Responsible for energy coupling to the transport system.</text>
</comment>
<keyword evidence="9" id="KW-0472">Membrane</keyword>
<dbReference type="InterPro" id="IPR003439">
    <property type="entry name" value="ABC_transporter-like_ATP-bd"/>
</dbReference>
<dbReference type="InterPro" id="IPR015856">
    <property type="entry name" value="ABC_transpr_CbiO/EcfA_su"/>
</dbReference>
<organism evidence="12 13">
    <name type="scientific">Oceanotoga teriensis</name>
    <dbReference type="NCBI Taxonomy" id="515440"/>
    <lineage>
        <taxon>Bacteria</taxon>
        <taxon>Thermotogati</taxon>
        <taxon>Thermotogota</taxon>
        <taxon>Thermotogae</taxon>
        <taxon>Petrotogales</taxon>
        <taxon>Petrotogaceae</taxon>
        <taxon>Oceanotoga</taxon>
    </lineage>
</organism>
<sequence length="467" mass="52772">MINYKNVGFKYSDSKTNNLKDISFSIKKGELVLLTGLSGSGKSTISKCLNGLIPNLIEGDLEGCVYIDNKSLNDKKIHEISKNVGSVFQDPRGQFFTTNTTSELAFTMENYGLSKDKIQKRIENVCKILNLNSILDKNILNISSGERQKLSIACALTMNPNILLFDEPSSNLDYKNTLNLRDILLDLKSKGYTIIIAEHRLFYLKNIIDKMIYIEDGKIKNIFLKEDLNHIEDKNLRVFDIFKSKFKNIGKNNTEEILSLKRIYFKNILKDISFKTYKGDITAIIGKNGVGKTTLAKLISKIEKPNSGEIKLKGKSIFIMQDTDYQLFGSSVYQELKIGNPKITDKKIDEALKKVGLSSVKNKHPFSLSGGQKQRLTIALAYVSESDLIILDEPTSGLDAINMQKISDLIKDLSNNHAILIISHDFEFITNVCNSAIYLEDGKVSKEFNFKKDEEEQLINIFKELNL</sequence>
<comment type="similarity">
    <text evidence="2">Belongs to the ABC transporter superfamily.</text>
</comment>
<dbReference type="InterPro" id="IPR027417">
    <property type="entry name" value="P-loop_NTPase"/>
</dbReference>
<evidence type="ECO:0000256" key="7">
    <source>
        <dbReference type="ARBA" id="ARBA00022840"/>
    </source>
</evidence>
<dbReference type="SMART" id="SM00382">
    <property type="entry name" value="AAA"/>
    <property type="match status" value="2"/>
</dbReference>
<evidence type="ECO:0000256" key="10">
    <source>
        <dbReference type="ARBA" id="ARBA00025157"/>
    </source>
</evidence>
<comment type="caution">
    <text evidence="12">The sequence shown here is derived from an EMBL/GenBank/DDBJ whole genome shotgun (WGS) entry which is preliminary data.</text>
</comment>
<evidence type="ECO:0000256" key="1">
    <source>
        <dbReference type="ARBA" id="ARBA00004202"/>
    </source>
</evidence>
<keyword evidence="6" id="KW-0547">Nucleotide-binding</keyword>
<evidence type="ECO:0000256" key="5">
    <source>
        <dbReference type="ARBA" id="ARBA00022737"/>
    </source>
</evidence>
<evidence type="ECO:0000313" key="13">
    <source>
        <dbReference type="Proteomes" id="UP000245921"/>
    </source>
</evidence>
<evidence type="ECO:0000256" key="3">
    <source>
        <dbReference type="ARBA" id="ARBA00022448"/>
    </source>
</evidence>
<keyword evidence="5" id="KW-0677">Repeat</keyword>
<reference evidence="12 13" key="1">
    <citation type="submission" date="2018-05" db="EMBL/GenBank/DDBJ databases">
        <title>Genomic Encyclopedia of Type Strains, Phase IV (KMG-IV): sequencing the most valuable type-strain genomes for metagenomic binning, comparative biology and taxonomic classification.</title>
        <authorList>
            <person name="Goeker M."/>
        </authorList>
    </citation>
    <scope>NUCLEOTIDE SEQUENCE [LARGE SCALE GENOMIC DNA]</scope>
    <source>
        <strain evidence="12 13">DSM 24906</strain>
    </source>
</reference>
<keyword evidence="13" id="KW-1185">Reference proteome</keyword>
<protein>
    <submittedName>
        <fullName evidence="12">Energy-coupling factor transport system ATP-binding protein</fullName>
    </submittedName>
</protein>
<dbReference type="Gene3D" id="3.40.50.300">
    <property type="entry name" value="P-loop containing nucleotide triphosphate hydrolases"/>
    <property type="match status" value="2"/>
</dbReference>
<dbReference type="PROSITE" id="PS00211">
    <property type="entry name" value="ABC_TRANSPORTER_1"/>
    <property type="match status" value="2"/>
</dbReference>
<dbReference type="GO" id="GO:0042626">
    <property type="term" value="F:ATPase-coupled transmembrane transporter activity"/>
    <property type="evidence" value="ECO:0007669"/>
    <property type="project" value="TreeGrafter"/>
</dbReference>
<evidence type="ECO:0000256" key="6">
    <source>
        <dbReference type="ARBA" id="ARBA00022741"/>
    </source>
</evidence>
<dbReference type="AlphaFoldDB" id="A0AA45C7T2"/>
<dbReference type="PANTHER" id="PTHR43553:SF23">
    <property type="entry name" value="ABC TRANSPORTER ATP-BINDING COMPONENT"/>
    <property type="match status" value="1"/>
</dbReference>
<dbReference type="GO" id="GO:0005524">
    <property type="term" value="F:ATP binding"/>
    <property type="evidence" value="ECO:0007669"/>
    <property type="project" value="UniProtKB-KW"/>
</dbReference>
<dbReference type="GO" id="GO:0043190">
    <property type="term" value="C:ATP-binding cassette (ABC) transporter complex"/>
    <property type="evidence" value="ECO:0007669"/>
    <property type="project" value="TreeGrafter"/>
</dbReference>
<feature type="domain" description="ABC transporter" evidence="11">
    <location>
        <begin position="2"/>
        <end position="241"/>
    </location>
</feature>
<dbReference type="Proteomes" id="UP000245921">
    <property type="component" value="Unassembled WGS sequence"/>
</dbReference>
<dbReference type="CDD" id="cd03225">
    <property type="entry name" value="ABC_cobalt_CbiO_domain1"/>
    <property type="match status" value="1"/>
</dbReference>
<dbReference type="EMBL" id="QGGI01000004">
    <property type="protein sequence ID" value="PWJ95610.1"/>
    <property type="molecule type" value="Genomic_DNA"/>
</dbReference>
<dbReference type="SUPFAM" id="SSF52540">
    <property type="entry name" value="P-loop containing nucleoside triphosphate hydrolases"/>
    <property type="match status" value="2"/>
</dbReference>
<keyword evidence="8" id="KW-1278">Translocase</keyword>
<keyword evidence="3" id="KW-0813">Transport</keyword>
<evidence type="ECO:0000256" key="4">
    <source>
        <dbReference type="ARBA" id="ARBA00022475"/>
    </source>
</evidence>
<dbReference type="PROSITE" id="PS50893">
    <property type="entry name" value="ABC_TRANSPORTER_2"/>
    <property type="match status" value="2"/>
</dbReference>
<evidence type="ECO:0000256" key="8">
    <source>
        <dbReference type="ARBA" id="ARBA00022967"/>
    </source>
</evidence>
<keyword evidence="4" id="KW-1003">Cell membrane</keyword>
<gene>
    <name evidence="12" type="ORF">C7380_10424</name>
</gene>
<evidence type="ECO:0000256" key="9">
    <source>
        <dbReference type="ARBA" id="ARBA00023136"/>
    </source>
</evidence>
<dbReference type="GO" id="GO:0016887">
    <property type="term" value="F:ATP hydrolysis activity"/>
    <property type="evidence" value="ECO:0007669"/>
    <property type="project" value="InterPro"/>
</dbReference>
<proteinExistence type="inferred from homology"/>
<name>A0AA45C7T2_9BACT</name>
<dbReference type="InterPro" id="IPR003593">
    <property type="entry name" value="AAA+_ATPase"/>
</dbReference>
<evidence type="ECO:0000313" key="12">
    <source>
        <dbReference type="EMBL" id="PWJ95610.1"/>
    </source>
</evidence>